<sequence>MKISETASYPHPVLAPWSGDIVGASFHAELTLREDGAAQQVDIHCKVTLEQPDLVALIEQGDASFGCFITCVATGFRRLQRFGFPSGSHQFAPGALLGRVQIRPMVWALRPIAAYAPNGGHPEFGGPIDVEVGQILALDDELRVDVLRPALPSIESIFEIFASKEVPEGEFEVDLSGDRIHIMMGETSFSLVQGLRQTDEATRGVVMNALYVPVVMEVLQQIAGGPDQHSHCRWFEPFRKRSELLDVDLKSPDLLTDAQILLGKPFAGLNRLIEQEDLVND</sequence>
<reference evidence="1 2" key="1">
    <citation type="submission" date="2020-08" db="EMBL/GenBank/DDBJ databases">
        <title>Genomic Encyclopedia of Type Strains, Phase IV (KMG-V): Genome sequencing to study the core and pangenomes of soil and plant-associated prokaryotes.</title>
        <authorList>
            <person name="Whitman W."/>
        </authorList>
    </citation>
    <scope>NUCLEOTIDE SEQUENCE [LARGE SCALE GENOMIC DNA]</scope>
    <source>
        <strain evidence="1 2">SEMIA 4060</strain>
    </source>
</reference>
<accession>A0A7X0IX76</accession>
<proteinExistence type="predicted"/>
<dbReference type="RefSeq" id="WP_184710647.1">
    <property type="nucleotide sequence ID" value="NZ_JACHBG010000028.1"/>
</dbReference>
<dbReference type="Proteomes" id="UP000565576">
    <property type="component" value="Unassembled WGS sequence"/>
</dbReference>
<dbReference type="AlphaFoldDB" id="A0A7X0IX76"/>
<organism evidence="1 2">
    <name type="scientific">Rhizobium lusitanum</name>
    <dbReference type="NCBI Taxonomy" id="293958"/>
    <lineage>
        <taxon>Bacteria</taxon>
        <taxon>Pseudomonadati</taxon>
        <taxon>Pseudomonadota</taxon>
        <taxon>Alphaproteobacteria</taxon>
        <taxon>Hyphomicrobiales</taxon>
        <taxon>Rhizobiaceae</taxon>
        <taxon>Rhizobium/Agrobacterium group</taxon>
        <taxon>Rhizobium</taxon>
    </lineage>
</organism>
<comment type="caution">
    <text evidence="1">The sequence shown here is derived from an EMBL/GenBank/DDBJ whole genome shotgun (WGS) entry which is preliminary data.</text>
</comment>
<evidence type="ECO:0000313" key="2">
    <source>
        <dbReference type="Proteomes" id="UP000565576"/>
    </source>
</evidence>
<protein>
    <submittedName>
        <fullName evidence="1">Uncharacterized protein</fullName>
    </submittedName>
</protein>
<gene>
    <name evidence="1" type="ORF">GGD46_006176</name>
</gene>
<name>A0A7X0IX76_9HYPH</name>
<evidence type="ECO:0000313" key="1">
    <source>
        <dbReference type="EMBL" id="MBB6488853.1"/>
    </source>
</evidence>
<dbReference type="EMBL" id="JACHBG010000028">
    <property type="protein sequence ID" value="MBB6488853.1"/>
    <property type="molecule type" value="Genomic_DNA"/>
</dbReference>